<reference evidence="3" key="1">
    <citation type="journal article" date="2011" name="Nature">
        <title>Genome sequence and analysis of the tuber crop potato.</title>
        <authorList>
            <consortium name="The Potato Genome Sequencing Consortium"/>
        </authorList>
    </citation>
    <scope>NUCLEOTIDE SEQUENCE [LARGE SCALE GENOMIC DNA]</scope>
    <source>
        <strain evidence="3">cv. DM1-3 516 R44</strain>
    </source>
</reference>
<dbReference type="InParanoid" id="M1B6U3"/>
<dbReference type="HOGENOM" id="CLU_3072460_0_0_1"/>
<protein>
    <submittedName>
        <fullName evidence="2">Uncharacterized protein</fullName>
    </submittedName>
</protein>
<dbReference type="EnsemblPlants" id="PGSC0003DMT400038416">
    <property type="protein sequence ID" value="PGSC0003DMT400038416"/>
    <property type="gene ID" value="PGSC0003DMG401014825"/>
</dbReference>
<accession>M1B6U3</accession>
<name>M1B6U3_SOLTU</name>
<feature type="region of interest" description="Disordered" evidence="1">
    <location>
        <begin position="1"/>
        <end position="53"/>
    </location>
</feature>
<reference evidence="2" key="2">
    <citation type="submission" date="2015-06" db="UniProtKB">
        <authorList>
            <consortium name="EnsemblPlants"/>
        </authorList>
    </citation>
    <scope>IDENTIFICATION</scope>
    <source>
        <strain evidence="2">DM1-3 516 R44</strain>
    </source>
</reference>
<dbReference type="Gramene" id="PGSC0003DMT400038416">
    <property type="protein sequence ID" value="PGSC0003DMT400038416"/>
    <property type="gene ID" value="PGSC0003DMG401014825"/>
</dbReference>
<feature type="compositionally biased region" description="Basic residues" evidence="1">
    <location>
        <begin position="23"/>
        <end position="33"/>
    </location>
</feature>
<evidence type="ECO:0000256" key="1">
    <source>
        <dbReference type="SAM" id="MobiDB-lite"/>
    </source>
</evidence>
<keyword evidence="3" id="KW-1185">Reference proteome</keyword>
<dbReference type="PaxDb" id="4113-PGSC0003DMT400038416"/>
<proteinExistence type="predicted"/>
<evidence type="ECO:0000313" key="2">
    <source>
        <dbReference type="EnsemblPlants" id="PGSC0003DMT400038416"/>
    </source>
</evidence>
<evidence type="ECO:0000313" key="3">
    <source>
        <dbReference type="Proteomes" id="UP000011115"/>
    </source>
</evidence>
<sequence length="53" mass="6325">MHGPEKQGFWINQNMHDPEKGSKTKKKGKISGRRYREHEESRDIQFQKENQGL</sequence>
<organism evidence="2 3">
    <name type="scientific">Solanum tuberosum</name>
    <name type="common">Potato</name>
    <dbReference type="NCBI Taxonomy" id="4113"/>
    <lineage>
        <taxon>Eukaryota</taxon>
        <taxon>Viridiplantae</taxon>
        <taxon>Streptophyta</taxon>
        <taxon>Embryophyta</taxon>
        <taxon>Tracheophyta</taxon>
        <taxon>Spermatophyta</taxon>
        <taxon>Magnoliopsida</taxon>
        <taxon>eudicotyledons</taxon>
        <taxon>Gunneridae</taxon>
        <taxon>Pentapetalae</taxon>
        <taxon>asterids</taxon>
        <taxon>lamiids</taxon>
        <taxon>Solanales</taxon>
        <taxon>Solanaceae</taxon>
        <taxon>Solanoideae</taxon>
        <taxon>Solaneae</taxon>
        <taxon>Solanum</taxon>
    </lineage>
</organism>
<feature type="compositionally biased region" description="Basic and acidic residues" evidence="1">
    <location>
        <begin position="34"/>
        <end position="46"/>
    </location>
</feature>
<dbReference type="Proteomes" id="UP000011115">
    <property type="component" value="Unassembled WGS sequence"/>
</dbReference>
<dbReference type="AlphaFoldDB" id="M1B6U3"/>